<dbReference type="Gene3D" id="3.40.50.410">
    <property type="entry name" value="von Willebrand factor, type A domain"/>
    <property type="match status" value="1"/>
</dbReference>
<proteinExistence type="predicted"/>
<dbReference type="PANTHER" id="PTHR34819">
    <property type="entry name" value="LARGE CYSTEINE-RICH PERIPLASMIC PROTEIN OMCB"/>
    <property type="match status" value="1"/>
</dbReference>
<dbReference type="NCBIfam" id="TIGR01451">
    <property type="entry name" value="B_ant_repeat"/>
    <property type="match status" value="2"/>
</dbReference>
<dbReference type="SUPFAM" id="SSF49478">
    <property type="entry name" value="Cna protein B-type domain"/>
    <property type="match status" value="1"/>
</dbReference>
<dbReference type="Pfam" id="PF05738">
    <property type="entry name" value="Cna_B"/>
    <property type="match status" value="1"/>
</dbReference>
<dbReference type="InterPro" id="IPR002035">
    <property type="entry name" value="VWF_A"/>
</dbReference>
<sequence>MNIAKITRQSGIMLLILLIINSTIFSYHDANIALGAEENHEDGTGGMINPNGPQEFEDSIISKNATYTGNPGEYFIDLNIEGKDQEVVEPTDIVLVYDNSNSMATNNRVGVAYDATSDFINQMLTNENENIRMALVSFGTHVMDGRSNQVRGGRMGNFSYKTLTNDPSSIIEKLPTNVPTNRGRGNNGGTYTQEALVEAQDILAGSDADNKVVITITDGVPTISHDGNRIQGNGTNFFYGNSNHGTNTINAAKGIQSSGIDMHSIGVEISGDAGATQAEAKYVMENIASTPTRYHNAEQVDEIVDILSQVATGFLATINNGTVTDPMGELVDLSLIGEDFVSASDDSLSDGDYYLSASKAALLDGVTVSLDGETITLDNLNLAAGESINLRYKVHLDTENENFEGNEYFETNGTTTLAPRADSDIVREFEVPSIKGPALEVSGTKIWEDIGGESNRPDEIEIDLYRSTDGGQEEFVETAAVAADENNEWGYIFEGYPMYSSRGLLYDYYVKEVTVDGYKTSYSDDGLDITNTLIAEPSINLVKTSNKEIISEVGEEVTYTFEVENTGNVVLDNIVLNDPMLGGGIELENTTLEPGGTTTVSVNHTVTQEDLNQSDVENVASVTGEDPSDNPIEDDDTVTIPTDQVPSINLVKTADRDNLVSGEAINYTFTATNTGNVTLTDVNISDVLEGLSD</sequence>
<protein>
    <submittedName>
        <fullName evidence="2">Conserved repeat domain-containing protein</fullName>
    </submittedName>
</protein>
<dbReference type="Pfam" id="PF21426">
    <property type="entry name" value="GBS104-like_Ig"/>
    <property type="match status" value="1"/>
</dbReference>
<dbReference type="CDD" id="cd00198">
    <property type="entry name" value="vWFA"/>
    <property type="match status" value="1"/>
</dbReference>
<dbReference type="AlphaFoldDB" id="A0A1G9J8R9"/>
<evidence type="ECO:0000313" key="2">
    <source>
        <dbReference type="EMBL" id="SDL33878.1"/>
    </source>
</evidence>
<dbReference type="RefSeq" id="WP_143004006.1">
    <property type="nucleotide sequence ID" value="NZ_FNFY01000045.1"/>
</dbReference>
<dbReference type="OrthoDB" id="38701at2"/>
<accession>A0A1G9J8R9</accession>
<dbReference type="Gene3D" id="2.60.40.1140">
    <property type="entry name" value="Collagen-binding surface protein Cna, B-type domain"/>
    <property type="match status" value="1"/>
</dbReference>
<dbReference type="EMBL" id="FNFY01000045">
    <property type="protein sequence ID" value="SDL33878.1"/>
    <property type="molecule type" value="Genomic_DNA"/>
</dbReference>
<dbReference type="Proteomes" id="UP000199008">
    <property type="component" value="Unassembled WGS sequence"/>
</dbReference>
<organism evidence="2 3">
    <name type="scientific">Lacicoccus qingdaonensis</name>
    <dbReference type="NCBI Taxonomy" id="576118"/>
    <lineage>
        <taxon>Bacteria</taxon>
        <taxon>Bacillati</taxon>
        <taxon>Bacillota</taxon>
        <taxon>Bacilli</taxon>
        <taxon>Bacillales</taxon>
        <taxon>Salinicoccaceae</taxon>
        <taxon>Lacicoccus</taxon>
    </lineage>
</organism>
<dbReference type="Pfam" id="PF13519">
    <property type="entry name" value="VWA_2"/>
    <property type="match status" value="1"/>
</dbReference>
<dbReference type="Pfam" id="PF24346">
    <property type="entry name" value="DUF7507"/>
    <property type="match status" value="2"/>
</dbReference>
<dbReference type="CDD" id="cd00222">
    <property type="entry name" value="CollagenBindB"/>
    <property type="match status" value="1"/>
</dbReference>
<feature type="domain" description="VWFA" evidence="1">
    <location>
        <begin position="92"/>
        <end position="310"/>
    </location>
</feature>
<evidence type="ECO:0000313" key="3">
    <source>
        <dbReference type="Proteomes" id="UP000199008"/>
    </source>
</evidence>
<keyword evidence="3" id="KW-1185">Reference proteome</keyword>
<dbReference type="InterPro" id="IPR008454">
    <property type="entry name" value="Collagen-bd_Cna-like_B-typ_dom"/>
</dbReference>
<dbReference type="PANTHER" id="PTHR34819:SF5">
    <property type="entry name" value="CONSERVED REPEAT DOMAIN PROTEIN"/>
    <property type="match status" value="1"/>
</dbReference>
<dbReference type="PROSITE" id="PS50234">
    <property type="entry name" value="VWFA"/>
    <property type="match status" value="1"/>
</dbReference>
<dbReference type="InterPro" id="IPR049319">
    <property type="entry name" value="GBS104-like_Ig"/>
</dbReference>
<gene>
    <name evidence="2" type="ORF">SAMN05216216_1451</name>
</gene>
<dbReference type="InterPro" id="IPR036465">
    <property type="entry name" value="vWFA_dom_sf"/>
</dbReference>
<evidence type="ECO:0000259" key="1">
    <source>
        <dbReference type="PROSITE" id="PS50234"/>
    </source>
</evidence>
<dbReference type="STRING" id="576118.SAMN05216216_1451"/>
<dbReference type="SUPFAM" id="SSF53300">
    <property type="entry name" value="vWA-like"/>
    <property type="match status" value="1"/>
</dbReference>
<feature type="non-terminal residue" evidence="2">
    <location>
        <position position="693"/>
    </location>
</feature>
<dbReference type="InterPro" id="IPR055354">
    <property type="entry name" value="DUF7507"/>
</dbReference>
<name>A0A1G9J8R9_9BACL</name>
<reference evidence="3" key="1">
    <citation type="submission" date="2016-10" db="EMBL/GenBank/DDBJ databases">
        <authorList>
            <person name="Varghese N."/>
            <person name="Submissions S."/>
        </authorList>
    </citation>
    <scope>NUCLEOTIDE SEQUENCE [LARGE SCALE GENOMIC DNA]</scope>
    <source>
        <strain evidence="3">CGMCC 1.8895</strain>
    </source>
</reference>
<dbReference type="SMART" id="SM00327">
    <property type="entry name" value="VWA"/>
    <property type="match status" value="1"/>
</dbReference>
<dbReference type="InterPro" id="IPR047589">
    <property type="entry name" value="DUF11_rpt"/>
</dbReference>
<dbReference type="InterPro" id="IPR051172">
    <property type="entry name" value="Chlamydia_OmcB"/>
</dbReference>